<dbReference type="InterPro" id="IPR010998">
    <property type="entry name" value="Integrase_recombinase_N"/>
</dbReference>
<dbReference type="AlphaFoldDB" id="A0A0D6B239"/>
<dbReference type="Gene3D" id="1.10.443.10">
    <property type="entry name" value="Intergrase catalytic core"/>
    <property type="match status" value="1"/>
</dbReference>
<evidence type="ECO:0000313" key="7">
    <source>
        <dbReference type="EMBL" id="BAQ69213.1"/>
    </source>
</evidence>
<dbReference type="InterPro" id="IPR050090">
    <property type="entry name" value="Tyrosine_recombinase_XerCD"/>
</dbReference>
<dbReference type="GO" id="GO:0006310">
    <property type="term" value="P:DNA recombination"/>
    <property type="evidence" value="ECO:0007669"/>
    <property type="project" value="UniProtKB-KW"/>
</dbReference>
<evidence type="ECO:0000313" key="8">
    <source>
        <dbReference type="Proteomes" id="UP000064912"/>
    </source>
</evidence>
<evidence type="ECO:0000256" key="3">
    <source>
        <dbReference type="ARBA" id="ARBA00023172"/>
    </source>
</evidence>
<proteinExistence type="predicted"/>
<accession>A0A0D6B239</accession>
<dbReference type="GO" id="GO:0003677">
    <property type="term" value="F:DNA binding"/>
    <property type="evidence" value="ECO:0007669"/>
    <property type="project" value="UniProtKB-UniRule"/>
</dbReference>
<keyword evidence="2 4" id="KW-0238">DNA-binding</keyword>
<dbReference type="PANTHER" id="PTHR30349:SF94">
    <property type="entry name" value="INTEGRASE_RECOMBINASE HI_1414-RELATED"/>
    <property type="match status" value="1"/>
</dbReference>
<dbReference type="GO" id="GO:0015074">
    <property type="term" value="P:DNA integration"/>
    <property type="evidence" value="ECO:0007669"/>
    <property type="project" value="UniProtKB-KW"/>
</dbReference>
<organism evidence="7 8">
    <name type="scientific">Rhodovulum sulfidophilum</name>
    <name type="common">Rhodobacter sulfidophilus</name>
    <dbReference type="NCBI Taxonomy" id="35806"/>
    <lineage>
        <taxon>Bacteria</taxon>
        <taxon>Pseudomonadati</taxon>
        <taxon>Pseudomonadota</taxon>
        <taxon>Alphaproteobacteria</taxon>
        <taxon>Rhodobacterales</taxon>
        <taxon>Paracoccaceae</taxon>
        <taxon>Rhodovulum</taxon>
    </lineage>
</organism>
<dbReference type="Gene3D" id="1.10.150.130">
    <property type="match status" value="1"/>
</dbReference>
<reference evidence="7 8" key="1">
    <citation type="submission" date="2015-02" db="EMBL/GenBank/DDBJ databases">
        <title>Genome sequene of Rhodovulum sulfidophilum DSM 2351.</title>
        <authorList>
            <person name="Nagao N."/>
        </authorList>
    </citation>
    <scope>NUCLEOTIDE SEQUENCE [LARGE SCALE GENOMIC DNA]</scope>
    <source>
        <strain evidence="7 8">DSM 2351</strain>
    </source>
</reference>
<feature type="domain" description="Tyr recombinase" evidence="5">
    <location>
        <begin position="153"/>
        <end position="321"/>
    </location>
</feature>
<dbReference type="SUPFAM" id="SSF56349">
    <property type="entry name" value="DNA breaking-rejoining enzymes"/>
    <property type="match status" value="1"/>
</dbReference>
<evidence type="ECO:0000259" key="5">
    <source>
        <dbReference type="PROSITE" id="PS51898"/>
    </source>
</evidence>
<dbReference type="PATRIC" id="fig|35806.4.peg.2119"/>
<dbReference type="Pfam" id="PF00589">
    <property type="entry name" value="Phage_integrase"/>
    <property type="match status" value="1"/>
</dbReference>
<sequence length="323" mass="36764">MASITRHGKGWRAQVARRGERRSKVFASKREAQDWAARQEHLIMNANVIAADQAFGKLLERYAREVSPTKRGERWEVVRLKRLGRDDLAKIRLRDLTPQHIADWRDRRLLDVAPVSVNRELSLLSAVCEVARREWGLLQSNPIRDVRRPPDPQPRNRLPTDDEMKRLAFVAGPDLTRAGARAFHAFRFGCETAMRAGEICGLTRERIDFTARVAHLPMTKNGHSRNVPLTRAAVDLLRQLPRMDPVFGMTAGRLDANWRKLRAAAAVEDLHFHDSRAAALTKLSRKVDVMTLAKISGHRDLSILLNVYYREDAASIAQRLDEA</sequence>
<evidence type="ECO:0000256" key="4">
    <source>
        <dbReference type="PROSITE-ProRule" id="PRU01248"/>
    </source>
</evidence>
<dbReference type="InterPro" id="IPR013762">
    <property type="entry name" value="Integrase-like_cat_sf"/>
</dbReference>
<protein>
    <recommendedName>
        <fullName evidence="9">Integrase</fullName>
    </recommendedName>
</protein>
<dbReference type="EMBL" id="AP014800">
    <property type="protein sequence ID" value="BAQ69213.1"/>
    <property type="molecule type" value="Genomic_DNA"/>
</dbReference>
<keyword evidence="1" id="KW-0229">DNA integration</keyword>
<gene>
    <name evidence="7" type="ORF">NHU_02058</name>
</gene>
<dbReference type="PROSITE" id="PS51898">
    <property type="entry name" value="TYR_RECOMBINASE"/>
    <property type="match status" value="1"/>
</dbReference>
<dbReference type="PROSITE" id="PS51900">
    <property type="entry name" value="CB"/>
    <property type="match status" value="1"/>
</dbReference>
<dbReference type="Proteomes" id="UP000064912">
    <property type="component" value="Chromosome"/>
</dbReference>
<dbReference type="CDD" id="cd00796">
    <property type="entry name" value="INT_Rci_Hp1_C"/>
    <property type="match status" value="1"/>
</dbReference>
<dbReference type="InterPro" id="IPR002104">
    <property type="entry name" value="Integrase_catalytic"/>
</dbReference>
<evidence type="ECO:0008006" key="9">
    <source>
        <dbReference type="Google" id="ProtNLM"/>
    </source>
</evidence>
<keyword evidence="3" id="KW-0233">DNA recombination</keyword>
<dbReference type="InterPro" id="IPR044068">
    <property type="entry name" value="CB"/>
</dbReference>
<evidence type="ECO:0000256" key="1">
    <source>
        <dbReference type="ARBA" id="ARBA00022908"/>
    </source>
</evidence>
<evidence type="ECO:0000256" key="2">
    <source>
        <dbReference type="ARBA" id="ARBA00023125"/>
    </source>
</evidence>
<dbReference type="InterPro" id="IPR011010">
    <property type="entry name" value="DNA_brk_join_enz"/>
</dbReference>
<name>A0A0D6B239_RHOSU</name>
<evidence type="ECO:0000259" key="6">
    <source>
        <dbReference type="PROSITE" id="PS51900"/>
    </source>
</evidence>
<feature type="domain" description="Core-binding (CB)" evidence="6">
    <location>
        <begin position="53"/>
        <end position="132"/>
    </location>
</feature>
<dbReference type="PANTHER" id="PTHR30349">
    <property type="entry name" value="PHAGE INTEGRASE-RELATED"/>
    <property type="match status" value="1"/>
</dbReference>
<dbReference type="KEGG" id="rsu:NHU_02058"/>